<dbReference type="PIRSF" id="PIRSF002401">
    <property type="entry name" value="GTP_bd_Obg/CgtA"/>
    <property type="match status" value="1"/>
</dbReference>
<proteinExistence type="inferred from homology"/>
<evidence type="ECO:0000256" key="7">
    <source>
        <dbReference type="HAMAP-Rule" id="MF_01454"/>
    </source>
</evidence>
<dbReference type="GO" id="GO:0003924">
    <property type="term" value="F:GTPase activity"/>
    <property type="evidence" value="ECO:0007669"/>
    <property type="project" value="UniProtKB-UniRule"/>
</dbReference>
<feature type="domain" description="Obg" evidence="9">
    <location>
        <begin position="1"/>
        <end position="157"/>
    </location>
</feature>
<dbReference type="EMBL" id="MFMS01000008">
    <property type="protein sequence ID" value="OGG85452.1"/>
    <property type="molecule type" value="Genomic_DNA"/>
</dbReference>
<name>A0A1F6FHW8_9BACT</name>
<feature type="domain" description="OBG-type G" evidence="8">
    <location>
        <begin position="158"/>
        <end position="320"/>
    </location>
</feature>
<accession>A0A1F6FHW8</accession>
<evidence type="ECO:0000313" key="10">
    <source>
        <dbReference type="EMBL" id="OGG85452.1"/>
    </source>
</evidence>
<feature type="binding site" evidence="7">
    <location>
        <position position="191"/>
    </location>
    <ligand>
        <name>Mg(2+)</name>
        <dbReference type="ChEBI" id="CHEBI:18420"/>
    </ligand>
</feature>
<keyword evidence="4 7" id="KW-0378">Hydrolase</keyword>
<dbReference type="NCBIfam" id="NF008956">
    <property type="entry name" value="PRK12299.1"/>
    <property type="match status" value="1"/>
</dbReference>
<keyword evidence="6 7" id="KW-0342">GTP-binding</keyword>
<dbReference type="Proteomes" id="UP000177395">
    <property type="component" value="Unassembled WGS sequence"/>
</dbReference>
<evidence type="ECO:0000259" key="8">
    <source>
        <dbReference type="PROSITE" id="PS51710"/>
    </source>
</evidence>
<dbReference type="Gene3D" id="3.40.50.300">
    <property type="entry name" value="P-loop containing nucleotide triphosphate hydrolases"/>
    <property type="match status" value="1"/>
</dbReference>
<dbReference type="InterPro" id="IPR006073">
    <property type="entry name" value="GTP-bd"/>
</dbReference>
<evidence type="ECO:0000256" key="4">
    <source>
        <dbReference type="ARBA" id="ARBA00022801"/>
    </source>
</evidence>
<dbReference type="EC" id="3.6.5.-" evidence="7"/>
<dbReference type="STRING" id="1798531.A2392_00030"/>
<sequence length="322" mass="35331">MFVDEIRIKAKAGNGGDGVVRWRQEKFKPLSGPAGGNGGRGGDVYVRAVRDLSLLSKYTGSKEFKAKDGEQGRSLSQHGKASLDLYIDVPVGSRVTDINRERTIELTAEDQVERILQGGRGGLGNEYFKSSVNRSPEQSTKGRKGEEGEFLIELSLVVDVGLIGLPNAGKSTLLNTLTNASSAVADYPFTTLEPHLGALYGYALADIPGLIEGASTGKGLGHKFLRHITKTKMLLHLVSLDQDDPKNAYYTILKELSDFDKSLTEREEWIIFTKKDLVSQAKIDEVITSIDINNKRVFVISAKTREGVKELQDQLVQHLREG</sequence>
<dbReference type="InterPro" id="IPR014100">
    <property type="entry name" value="GTP-bd_Obg/CgtA"/>
</dbReference>
<dbReference type="GO" id="GO:0000287">
    <property type="term" value="F:magnesium ion binding"/>
    <property type="evidence" value="ECO:0007669"/>
    <property type="project" value="InterPro"/>
</dbReference>
<dbReference type="PANTHER" id="PTHR11702:SF31">
    <property type="entry name" value="MITOCHONDRIAL RIBOSOME-ASSOCIATED GTPASE 2"/>
    <property type="match status" value="1"/>
</dbReference>
<dbReference type="InterPro" id="IPR006169">
    <property type="entry name" value="GTP1_OBG_dom"/>
</dbReference>
<dbReference type="InterPro" id="IPR006074">
    <property type="entry name" value="GTP1-OBG_CS"/>
</dbReference>
<dbReference type="InterPro" id="IPR031167">
    <property type="entry name" value="G_OBG"/>
</dbReference>
<keyword evidence="3 7" id="KW-0547">Nucleotide-binding</keyword>
<dbReference type="InterPro" id="IPR045086">
    <property type="entry name" value="OBG_GTPase"/>
</dbReference>
<dbReference type="PROSITE" id="PS00905">
    <property type="entry name" value="GTP1_OBG"/>
    <property type="match status" value="1"/>
</dbReference>
<gene>
    <name evidence="7" type="primary">obg</name>
    <name evidence="10" type="ORF">A2392_00030</name>
</gene>
<feature type="binding site" evidence="7">
    <location>
        <begin position="189"/>
        <end position="193"/>
    </location>
    <ligand>
        <name>GTP</name>
        <dbReference type="ChEBI" id="CHEBI:37565"/>
    </ligand>
</feature>
<dbReference type="FunFam" id="2.70.210.12:FF:000001">
    <property type="entry name" value="GTPase Obg"/>
    <property type="match status" value="1"/>
</dbReference>
<comment type="subunit">
    <text evidence="7">Monomer.</text>
</comment>
<evidence type="ECO:0000256" key="3">
    <source>
        <dbReference type="ARBA" id="ARBA00022741"/>
    </source>
</evidence>
<keyword evidence="7" id="KW-0479">Metal-binding</keyword>
<dbReference type="PROSITE" id="PS51710">
    <property type="entry name" value="G_OBG"/>
    <property type="match status" value="1"/>
</dbReference>
<feature type="binding site" evidence="7">
    <location>
        <begin position="206"/>
        <end position="209"/>
    </location>
    <ligand>
        <name>GTP</name>
        <dbReference type="ChEBI" id="CHEBI:37565"/>
    </ligand>
</feature>
<keyword evidence="2 7" id="KW-0963">Cytoplasm</keyword>
<dbReference type="SUPFAM" id="SSF52540">
    <property type="entry name" value="P-loop containing nucleoside triphosphate hydrolases"/>
    <property type="match status" value="1"/>
</dbReference>
<dbReference type="Pfam" id="PF01926">
    <property type="entry name" value="MMR_HSR1"/>
    <property type="match status" value="1"/>
</dbReference>
<feature type="binding site" evidence="7">
    <location>
        <position position="171"/>
    </location>
    <ligand>
        <name>Mg(2+)</name>
        <dbReference type="ChEBI" id="CHEBI:18420"/>
    </ligand>
</feature>
<organism evidence="10 11">
    <name type="scientific">Candidatus Kaiserbacteria bacterium RIFOXYB1_FULL_46_14</name>
    <dbReference type="NCBI Taxonomy" id="1798531"/>
    <lineage>
        <taxon>Bacteria</taxon>
        <taxon>Candidatus Kaiseribacteriota</taxon>
    </lineage>
</organism>
<comment type="similarity">
    <text evidence="1 7">Belongs to the TRAFAC class OBG-HflX-like GTPase superfamily. OBG GTPase family.</text>
</comment>
<protein>
    <recommendedName>
        <fullName evidence="7">GTPase Obg</fullName>
        <ecNumber evidence="7">3.6.5.-</ecNumber>
    </recommendedName>
    <alternativeName>
        <fullName evidence="7">GTP-binding protein Obg</fullName>
    </alternativeName>
</protein>
<dbReference type="Pfam" id="PF01018">
    <property type="entry name" value="GTP1_OBG"/>
    <property type="match status" value="1"/>
</dbReference>
<dbReference type="NCBIfam" id="TIGR02729">
    <property type="entry name" value="Obg_CgtA"/>
    <property type="match status" value="1"/>
</dbReference>
<comment type="function">
    <text evidence="7">An essential GTPase which binds GTP, GDP and possibly (p)ppGpp with moderate affinity, with high nucleotide exchange rates and a fairly low GTP hydrolysis rate. Plays a role in control of the cell cycle, stress response, ribosome biogenesis and in those bacteria that undergo differentiation, in morphogenesis control.</text>
</comment>
<dbReference type="SUPFAM" id="SSF82051">
    <property type="entry name" value="Obg GTP-binding protein N-terminal domain"/>
    <property type="match status" value="1"/>
</dbReference>
<dbReference type="InterPro" id="IPR027417">
    <property type="entry name" value="P-loop_NTPase"/>
</dbReference>
<dbReference type="PROSITE" id="PS51883">
    <property type="entry name" value="OBG"/>
    <property type="match status" value="1"/>
</dbReference>
<evidence type="ECO:0000256" key="1">
    <source>
        <dbReference type="ARBA" id="ARBA00007699"/>
    </source>
</evidence>
<comment type="cofactor">
    <cofactor evidence="7">
        <name>Mg(2+)</name>
        <dbReference type="ChEBI" id="CHEBI:18420"/>
    </cofactor>
</comment>
<dbReference type="GO" id="GO:0042254">
    <property type="term" value="P:ribosome biogenesis"/>
    <property type="evidence" value="ECO:0007669"/>
    <property type="project" value="UniProtKB-UniRule"/>
</dbReference>
<feature type="binding site" evidence="7">
    <location>
        <begin position="301"/>
        <end position="303"/>
    </location>
    <ligand>
        <name>GTP</name>
        <dbReference type="ChEBI" id="CHEBI:37565"/>
    </ligand>
</feature>
<dbReference type="HAMAP" id="MF_01454">
    <property type="entry name" value="GTPase_Obg"/>
    <property type="match status" value="1"/>
</dbReference>
<dbReference type="CDD" id="cd01898">
    <property type="entry name" value="Obg"/>
    <property type="match status" value="1"/>
</dbReference>
<keyword evidence="5 7" id="KW-0460">Magnesium</keyword>
<comment type="caution">
    <text evidence="10">The sequence shown here is derived from an EMBL/GenBank/DDBJ whole genome shotgun (WGS) entry which is preliminary data.</text>
</comment>
<comment type="subcellular location">
    <subcellularLocation>
        <location evidence="7">Cytoplasm</location>
    </subcellularLocation>
</comment>
<feature type="binding site" evidence="7">
    <location>
        <begin position="273"/>
        <end position="276"/>
    </location>
    <ligand>
        <name>GTP</name>
        <dbReference type="ChEBI" id="CHEBI:37565"/>
    </ligand>
</feature>
<evidence type="ECO:0000256" key="2">
    <source>
        <dbReference type="ARBA" id="ARBA00022490"/>
    </source>
</evidence>
<dbReference type="AlphaFoldDB" id="A0A1F6FHW8"/>
<dbReference type="Gene3D" id="2.70.210.12">
    <property type="entry name" value="GTP1/OBG domain"/>
    <property type="match status" value="1"/>
</dbReference>
<dbReference type="GO" id="GO:0005737">
    <property type="term" value="C:cytoplasm"/>
    <property type="evidence" value="ECO:0007669"/>
    <property type="project" value="UniProtKB-SubCell"/>
</dbReference>
<dbReference type="GO" id="GO:0005525">
    <property type="term" value="F:GTP binding"/>
    <property type="evidence" value="ECO:0007669"/>
    <property type="project" value="UniProtKB-UniRule"/>
</dbReference>
<feature type="binding site" evidence="7">
    <location>
        <begin position="164"/>
        <end position="171"/>
    </location>
    <ligand>
        <name>GTP</name>
        <dbReference type="ChEBI" id="CHEBI:37565"/>
    </ligand>
</feature>
<evidence type="ECO:0000256" key="5">
    <source>
        <dbReference type="ARBA" id="ARBA00022842"/>
    </source>
</evidence>
<dbReference type="PRINTS" id="PR00326">
    <property type="entry name" value="GTP1OBG"/>
</dbReference>
<evidence type="ECO:0000259" key="9">
    <source>
        <dbReference type="PROSITE" id="PS51883"/>
    </source>
</evidence>
<reference evidence="10 11" key="1">
    <citation type="journal article" date="2016" name="Nat. Commun.">
        <title>Thousands of microbial genomes shed light on interconnected biogeochemical processes in an aquifer system.</title>
        <authorList>
            <person name="Anantharaman K."/>
            <person name="Brown C.T."/>
            <person name="Hug L.A."/>
            <person name="Sharon I."/>
            <person name="Castelle C.J."/>
            <person name="Probst A.J."/>
            <person name="Thomas B.C."/>
            <person name="Singh A."/>
            <person name="Wilkins M.J."/>
            <person name="Karaoz U."/>
            <person name="Brodie E.L."/>
            <person name="Williams K.H."/>
            <person name="Hubbard S.S."/>
            <person name="Banfield J.F."/>
        </authorList>
    </citation>
    <scope>NUCLEOTIDE SEQUENCE [LARGE SCALE GENOMIC DNA]</scope>
</reference>
<dbReference type="InterPro" id="IPR036726">
    <property type="entry name" value="GTP1_OBG_dom_sf"/>
</dbReference>
<evidence type="ECO:0000256" key="6">
    <source>
        <dbReference type="ARBA" id="ARBA00023134"/>
    </source>
</evidence>
<evidence type="ECO:0000313" key="11">
    <source>
        <dbReference type="Proteomes" id="UP000177395"/>
    </source>
</evidence>
<dbReference type="PANTHER" id="PTHR11702">
    <property type="entry name" value="DEVELOPMENTALLY REGULATED GTP-BINDING PROTEIN-RELATED"/>
    <property type="match status" value="1"/>
</dbReference>